<sequence>MAVGRALAEVSAFGPYFAVEPAGTGRTTGPGERDGHGDGDGRGRAAGPGGAGWAGAAGDGGDGWRPMAELATDTAALRARIADFARRLGTGEPRVAASILFQGLAARLWSPVVGTVTARGLVPVDAAGCLRWRPAATGPLPLRAAAGGGWLAVPADLPAGRVAGLVYDAVVPGLLAPLADAVRDVVKIPAAVLWGNAASALAGTLRTLPPVRPDLGPAAARLVAGVVRLGLLAGTGEPAEPAPGVHFFVRTSCCLYYRVPGGGLCDDCALVRPPDRAAAWARAARAAGAAARHAAGGAAGEGADGGREGRGTDREEAGGGAAEGTDGGREGPG</sequence>
<dbReference type="AlphaFoldDB" id="A0A919UZY8"/>
<dbReference type="Proteomes" id="UP000655287">
    <property type="component" value="Unassembled WGS sequence"/>
</dbReference>
<feature type="compositionally biased region" description="Basic and acidic residues" evidence="1">
    <location>
        <begin position="31"/>
        <end position="43"/>
    </location>
</feature>
<evidence type="ECO:0000259" key="2">
    <source>
        <dbReference type="Pfam" id="PF11575"/>
    </source>
</evidence>
<reference evidence="3" key="1">
    <citation type="submission" date="2021-01" db="EMBL/GenBank/DDBJ databases">
        <title>Whole genome shotgun sequence of Sphaerisporangium rufum NBRC 109079.</title>
        <authorList>
            <person name="Komaki H."/>
            <person name="Tamura T."/>
        </authorList>
    </citation>
    <scope>NUCLEOTIDE SEQUENCE</scope>
    <source>
        <strain evidence="3">NBRC 109079</strain>
    </source>
</reference>
<keyword evidence="4" id="KW-1185">Reference proteome</keyword>
<proteinExistence type="predicted"/>
<evidence type="ECO:0000313" key="3">
    <source>
        <dbReference type="EMBL" id="GII79556.1"/>
    </source>
</evidence>
<evidence type="ECO:0000313" key="4">
    <source>
        <dbReference type="Proteomes" id="UP000655287"/>
    </source>
</evidence>
<gene>
    <name evidence="3" type="ORF">Sru01_45380</name>
</gene>
<comment type="caution">
    <text evidence="3">The sequence shown here is derived from an EMBL/GenBank/DDBJ whole genome shotgun (WGS) entry which is preliminary data.</text>
</comment>
<feature type="region of interest" description="Disordered" evidence="1">
    <location>
        <begin position="19"/>
        <end position="58"/>
    </location>
</feature>
<dbReference type="EMBL" id="BOOU01000059">
    <property type="protein sequence ID" value="GII79556.1"/>
    <property type="molecule type" value="Genomic_DNA"/>
</dbReference>
<protein>
    <recommendedName>
        <fullName evidence="2">Ferric siderophore reductase C-terminal domain-containing protein</fullName>
    </recommendedName>
</protein>
<feature type="region of interest" description="Disordered" evidence="1">
    <location>
        <begin position="293"/>
        <end position="333"/>
    </location>
</feature>
<organism evidence="3 4">
    <name type="scientific">Sphaerisporangium rufum</name>
    <dbReference type="NCBI Taxonomy" id="1381558"/>
    <lineage>
        <taxon>Bacteria</taxon>
        <taxon>Bacillati</taxon>
        <taxon>Actinomycetota</taxon>
        <taxon>Actinomycetes</taxon>
        <taxon>Streptosporangiales</taxon>
        <taxon>Streptosporangiaceae</taxon>
        <taxon>Sphaerisporangium</taxon>
    </lineage>
</organism>
<feature type="compositionally biased region" description="Gly residues" evidence="1">
    <location>
        <begin position="44"/>
        <end position="58"/>
    </location>
</feature>
<dbReference type="RefSeq" id="WP_203989617.1">
    <property type="nucleotide sequence ID" value="NZ_BOOU01000059.1"/>
</dbReference>
<dbReference type="Pfam" id="PF11575">
    <property type="entry name" value="FhuF_C"/>
    <property type="match status" value="1"/>
</dbReference>
<feature type="domain" description="Ferric siderophore reductase C-terminal" evidence="2">
    <location>
        <begin position="250"/>
        <end position="270"/>
    </location>
</feature>
<accession>A0A919UZY8</accession>
<dbReference type="InterPro" id="IPR024726">
    <property type="entry name" value="FhuF_C"/>
</dbReference>
<evidence type="ECO:0000256" key="1">
    <source>
        <dbReference type="SAM" id="MobiDB-lite"/>
    </source>
</evidence>
<dbReference type="GO" id="GO:0051537">
    <property type="term" value="F:2 iron, 2 sulfur cluster binding"/>
    <property type="evidence" value="ECO:0007669"/>
    <property type="project" value="InterPro"/>
</dbReference>
<feature type="compositionally biased region" description="Basic and acidic residues" evidence="1">
    <location>
        <begin position="304"/>
        <end position="317"/>
    </location>
</feature>
<name>A0A919UZY8_9ACTN</name>